<dbReference type="Gene3D" id="3.30.1490.480">
    <property type="entry name" value="Endolytic murein transglycosylase"/>
    <property type="match status" value="1"/>
</dbReference>
<dbReference type="KEGG" id="naf:GQ61_08020"/>
<dbReference type="STRING" id="1414854.GQ61_08020"/>
<comment type="subcellular location">
    <subcellularLocation>
        <location evidence="7">Cell inner membrane</location>
        <topology evidence="7">Single-pass membrane protein</topology>
    </subcellularLocation>
</comment>
<dbReference type="GO" id="GO:0005886">
    <property type="term" value="C:plasma membrane"/>
    <property type="evidence" value="ECO:0007669"/>
    <property type="project" value="UniProtKB-SubCell"/>
</dbReference>
<accession>A0A1W6N5X9</accession>
<dbReference type="Pfam" id="PF02618">
    <property type="entry name" value="YceG"/>
    <property type="match status" value="1"/>
</dbReference>
<dbReference type="PANTHER" id="PTHR30518">
    <property type="entry name" value="ENDOLYTIC MUREIN TRANSGLYCOSYLASE"/>
    <property type="match status" value="1"/>
</dbReference>
<evidence type="ECO:0000313" key="9">
    <source>
        <dbReference type="Proteomes" id="UP000237351"/>
    </source>
</evidence>
<comment type="catalytic activity">
    <reaction evidence="7">
        <text>a peptidoglycan chain = a peptidoglycan chain with N-acetyl-1,6-anhydromuramyl-[peptide] at the reducing end + a peptidoglycan chain with N-acetylglucosamine at the non-reducing end.</text>
        <dbReference type="EC" id="4.2.2.29"/>
    </reaction>
</comment>
<evidence type="ECO:0000256" key="1">
    <source>
        <dbReference type="ARBA" id="ARBA00022475"/>
    </source>
</evidence>
<dbReference type="CDD" id="cd08010">
    <property type="entry name" value="MltG_like"/>
    <property type="match status" value="1"/>
</dbReference>
<dbReference type="EC" id="4.2.2.29" evidence="7"/>
<dbReference type="GO" id="GO:0009252">
    <property type="term" value="P:peptidoglycan biosynthetic process"/>
    <property type="evidence" value="ECO:0007669"/>
    <property type="project" value="UniProtKB-UniRule"/>
</dbReference>
<keyword evidence="3 7" id="KW-1133">Transmembrane helix</keyword>
<dbReference type="AlphaFoldDB" id="A0A1W6N5X9"/>
<proteinExistence type="inferred from homology"/>
<feature type="site" description="Important for catalytic activity" evidence="7">
    <location>
        <position position="204"/>
    </location>
</feature>
<dbReference type="EMBL" id="CP008743">
    <property type="protein sequence ID" value="ARN85241.1"/>
    <property type="molecule type" value="Genomic_DNA"/>
</dbReference>
<sequence length="328" mass="37611">MHYWQRYSLALTIVSILLIFFGGYEWLGRGFYQGQSQLSQTTVLIPKGLSLHKLSMLLEEKKVIPSWIIFEVNVRLRRNSSKIKAGEYLFLSSRTPASVMLQMIEGRTVKRRITIIEGLKNKEIIKILMTAEGLEGDIVNIPEQGYLMPETYYYSYHDSRQAVLERMHEAMFDALEKAWNTRKPDLPLKDPREAIILASIVEKETALGYERPRVAAVFLNRLKKNMPLQADPTVSYGLEKAYGKTLERPLNRNDLTILTPYNTYMIQGLPPEPICNPGLASLKAVLNPMATADLYFVANGEGGHTFSPNYKEHQKHHQKLRALRKKEK</sequence>
<keyword evidence="1 7" id="KW-1003">Cell membrane</keyword>
<name>A0A1W6N5X9_9PROT</name>
<dbReference type="InterPro" id="IPR003770">
    <property type="entry name" value="MLTG-like"/>
</dbReference>
<dbReference type="Gene3D" id="3.30.160.60">
    <property type="entry name" value="Classic Zinc Finger"/>
    <property type="match status" value="1"/>
</dbReference>
<keyword evidence="5 7" id="KW-0456">Lyase</keyword>
<evidence type="ECO:0000256" key="6">
    <source>
        <dbReference type="ARBA" id="ARBA00023316"/>
    </source>
</evidence>
<dbReference type="NCBIfam" id="TIGR00247">
    <property type="entry name" value="endolytic transglycosylase MltG"/>
    <property type="match status" value="1"/>
</dbReference>
<keyword evidence="2 7" id="KW-0812">Transmembrane</keyword>
<comment type="function">
    <text evidence="7">Functions as a peptidoglycan terminase that cleaves nascent peptidoglycan strands endolytically to terminate their elongation.</text>
</comment>
<evidence type="ECO:0000313" key="8">
    <source>
        <dbReference type="EMBL" id="ARN85241.1"/>
    </source>
</evidence>
<keyword evidence="9" id="KW-1185">Reference proteome</keyword>
<keyword evidence="7" id="KW-0997">Cell inner membrane</keyword>
<reference evidence="8 9" key="1">
    <citation type="submission" date="2014-06" db="EMBL/GenBank/DDBJ databases">
        <title>The genome of the endonuclear symbiont Nucleicultrix amoebiphila.</title>
        <authorList>
            <person name="Schulz F."/>
            <person name="Horn M."/>
        </authorList>
    </citation>
    <scope>NUCLEOTIDE SEQUENCE [LARGE SCALE GENOMIC DNA]</scope>
    <source>
        <strain evidence="8 9">FS5</strain>
    </source>
</reference>
<evidence type="ECO:0000256" key="7">
    <source>
        <dbReference type="HAMAP-Rule" id="MF_02065"/>
    </source>
</evidence>
<dbReference type="Proteomes" id="UP000237351">
    <property type="component" value="Chromosome"/>
</dbReference>
<dbReference type="GO" id="GO:0071555">
    <property type="term" value="P:cell wall organization"/>
    <property type="evidence" value="ECO:0007669"/>
    <property type="project" value="UniProtKB-KW"/>
</dbReference>
<protein>
    <recommendedName>
        <fullName evidence="7">Endolytic murein transglycosylase</fullName>
        <ecNumber evidence="7">4.2.2.29</ecNumber>
    </recommendedName>
    <alternativeName>
        <fullName evidence="7">Peptidoglycan lytic transglycosylase</fullName>
    </alternativeName>
    <alternativeName>
        <fullName evidence="7">Peptidoglycan polymerization terminase</fullName>
    </alternativeName>
</protein>
<comment type="similarity">
    <text evidence="7">Belongs to the transglycosylase MltG family.</text>
</comment>
<evidence type="ECO:0000256" key="5">
    <source>
        <dbReference type="ARBA" id="ARBA00023239"/>
    </source>
</evidence>
<gene>
    <name evidence="7" type="primary">mltG</name>
    <name evidence="8" type="ORF">GQ61_08020</name>
</gene>
<dbReference type="HAMAP" id="MF_02065">
    <property type="entry name" value="MltG"/>
    <property type="match status" value="1"/>
</dbReference>
<keyword evidence="6 7" id="KW-0961">Cell wall biogenesis/degradation</keyword>
<evidence type="ECO:0000256" key="2">
    <source>
        <dbReference type="ARBA" id="ARBA00022692"/>
    </source>
</evidence>
<evidence type="ECO:0000256" key="4">
    <source>
        <dbReference type="ARBA" id="ARBA00023136"/>
    </source>
</evidence>
<organism evidence="8 9">
    <name type="scientific">Candidatus Nucleicultrix amoebiphila FS5</name>
    <dbReference type="NCBI Taxonomy" id="1414854"/>
    <lineage>
        <taxon>Bacteria</taxon>
        <taxon>Pseudomonadati</taxon>
        <taxon>Pseudomonadota</taxon>
        <taxon>Alphaproteobacteria</taxon>
        <taxon>Holosporales</taxon>
        <taxon>Candidatus Nucleicultricaceae</taxon>
        <taxon>Candidatus Nucleicultrix</taxon>
    </lineage>
</organism>
<keyword evidence="4 7" id="KW-0472">Membrane</keyword>
<dbReference type="PANTHER" id="PTHR30518:SF2">
    <property type="entry name" value="ENDOLYTIC MUREIN TRANSGLYCOSYLASE"/>
    <property type="match status" value="1"/>
</dbReference>
<dbReference type="GO" id="GO:0008932">
    <property type="term" value="F:lytic endotransglycosylase activity"/>
    <property type="evidence" value="ECO:0007669"/>
    <property type="project" value="UniProtKB-UniRule"/>
</dbReference>
<evidence type="ECO:0000256" key="3">
    <source>
        <dbReference type="ARBA" id="ARBA00022989"/>
    </source>
</evidence>
<feature type="transmembrane region" description="Helical" evidence="7">
    <location>
        <begin position="7"/>
        <end position="27"/>
    </location>
</feature>